<dbReference type="InterPro" id="IPR051164">
    <property type="entry name" value="NmrA-like_oxidored"/>
</dbReference>
<organism evidence="4 5">
    <name type="scientific">Botrytis hyacinthi</name>
    <dbReference type="NCBI Taxonomy" id="278943"/>
    <lineage>
        <taxon>Eukaryota</taxon>
        <taxon>Fungi</taxon>
        <taxon>Dikarya</taxon>
        <taxon>Ascomycota</taxon>
        <taxon>Pezizomycotina</taxon>
        <taxon>Leotiomycetes</taxon>
        <taxon>Helotiales</taxon>
        <taxon>Sclerotiniaceae</taxon>
        <taxon>Botrytis</taxon>
    </lineage>
</organism>
<accession>A0A4Z1GFN5</accession>
<dbReference type="Pfam" id="PF05368">
    <property type="entry name" value="NmrA"/>
    <property type="match status" value="1"/>
</dbReference>
<keyword evidence="2" id="KW-0521">NADP</keyword>
<comment type="caution">
    <text evidence="4">The sequence shown here is derived from an EMBL/GenBank/DDBJ whole genome shotgun (WGS) entry which is preliminary data.</text>
</comment>
<dbReference type="InterPro" id="IPR008030">
    <property type="entry name" value="NmrA-like"/>
</dbReference>
<sequence length="378" mass="41983">MTGFQSSKPQSKVISVFVAFNFRDYQGPKAKGLAYSLLKVTDNAFSFNYCCSRERTKHKWTAFSAGEFQNAILSTGHHYKAPLSVFVATATGEQGRPLSILLLQLGYKVQTLVRDPSSSGAQALRVLRAEVHTGNLGSFEAVAGAISGADTLYLAFPPNLKNEILYAENVLEAAQQEKVTQVIYSSVARTGDHETFPDWSKEYPSAQYWIQKDEIEKMIRTLGFNFWTILRPAFFMQNFCYPKCNHMFPGLSETHTLRIAFLPSTRLDLISVGDIARFATKSIQPPNRFSKKTLTLAAEKLSAAGIADQLGAVSGKNITVEYLPDQVARALRKQGNGVVGAQIWQRDVCYNVDIDALSEYGVYLTPMTEALSKESLNW</sequence>
<evidence type="ECO:0000259" key="3">
    <source>
        <dbReference type="Pfam" id="PF05368"/>
    </source>
</evidence>
<dbReference type="Gene3D" id="3.40.50.720">
    <property type="entry name" value="NAD(P)-binding Rossmann-like Domain"/>
    <property type="match status" value="1"/>
</dbReference>
<dbReference type="Proteomes" id="UP000297814">
    <property type="component" value="Unassembled WGS sequence"/>
</dbReference>
<proteinExistence type="inferred from homology"/>
<gene>
    <name evidence="4" type="ORF">BHYA_0177g00250</name>
</gene>
<keyword evidence="5" id="KW-1185">Reference proteome</keyword>
<evidence type="ECO:0000313" key="5">
    <source>
        <dbReference type="Proteomes" id="UP000297814"/>
    </source>
</evidence>
<evidence type="ECO:0000256" key="1">
    <source>
        <dbReference type="ARBA" id="ARBA00006328"/>
    </source>
</evidence>
<name>A0A4Z1GFN5_9HELO</name>
<feature type="domain" description="NmrA-like" evidence="3">
    <location>
        <begin position="85"/>
        <end position="331"/>
    </location>
</feature>
<evidence type="ECO:0000313" key="4">
    <source>
        <dbReference type="EMBL" id="TGO34918.1"/>
    </source>
</evidence>
<dbReference type="AlphaFoldDB" id="A0A4Z1GFN5"/>
<dbReference type="PANTHER" id="PTHR42748:SF7">
    <property type="entry name" value="NMRA LIKE REDOX SENSOR 1-RELATED"/>
    <property type="match status" value="1"/>
</dbReference>
<protein>
    <recommendedName>
        <fullName evidence="3">NmrA-like domain-containing protein</fullName>
    </recommendedName>
</protein>
<dbReference type="InterPro" id="IPR036291">
    <property type="entry name" value="NAD(P)-bd_dom_sf"/>
</dbReference>
<dbReference type="EMBL" id="PQXK01000177">
    <property type="protein sequence ID" value="TGO34918.1"/>
    <property type="molecule type" value="Genomic_DNA"/>
</dbReference>
<dbReference type="GO" id="GO:0005634">
    <property type="term" value="C:nucleus"/>
    <property type="evidence" value="ECO:0007669"/>
    <property type="project" value="TreeGrafter"/>
</dbReference>
<dbReference type="PANTHER" id="PTHR42748">
    <property type="entry name" value="NITROGEN METABOLITE REPRESSION PROTEIN NMRA FAMILY MEMBER"/>
    <property type="match status" value="1"/>
</dbReference>
<comment type="similarity">
    <text evidence="1">Belongs to the NmrA-type oxidoreductase family.</text>
</comment>
<dbReference type="SUPFAM" id="SSF51735">
    <property type="entry name" value="NAD(P)-binding Rossmann-fold domains"/>
    <property type="match status" value="1"/>
</dbReference>
<reference evidence="4 5" key="1">
    <citation type="submission" date="2017-12" db="EMBL/GenBank/DDBJ databases">
        <title>Comparative genomics of Botrytis spp.</title>
        <authorList>
            <person name="Valero-Jimenez C.A."/>
            <person name="Tapia P."/>
            <person name="Veloso J."/>
            <person name="Silva-Moreno E."/>
            <person name="Staats M."/>
            <person name="Valdes J.H."/>
            <person name="Van Kan J.A.L."/>
        </authorList>
    </citation>
    <scope>NUCLEOTIDE SEQUENCE [LARGE SCALE GENOMIC DNA]</scope>
    <source>
        <strain evidence="4 5">Bh0001</strain>
    </source>
</reference>
<evidence type="ECO:0000256" key="2">
    <source>
        <dbReference type="ARBA" id="ARBA00022857"/>
    </source>
</evidence>